<dbReference type="SUPFAM" id="SSF52833">
    <property type="entry name" value="Thioredoxin-like"/>
    <property type="match status" value="1"/>
</dbReference>
<evidence type="ECO:0000256" key="4">
    <source>
        <dbReference type="ARBA" id="ARBA00023284"/>
    </source>
</evidence>
<dbReference type="OrthoDB" id="9799347at2"/>
<organism evidence="7 8">
    <name type="scientific">Sphingomonas desiccabilis</name>
    <dbReference type="NCBI Taxonomy" id="429134"/>
    <lineage>
        <taxon>Bacteria</taxon>
        <taxon>Pseudomonadati</taxon>
        <taxon>Pseudomonadota</taxon>
        <taxon>Alphaproteobacteria</taxon>
        <taxon>Sphingomonadales</taxon>
        <taxon>Sphingomonadaceae</taxon>
        <taxon>Sphingomonas</taxon>
    </lineage>
</organism>
<evidence type="ECO:0000256" key="1">
    <source>
        <dbReference type="ARBA" id="ARBA00004196"/>
    </source>
</evidence>
<name>A0A4Q2ISA4_9SPHN</name>
<accession>A0A4Q2ISA4</accession>
<dbReference type="AlphaFoldDB" id="A0A4Q2ISA4"/>
<comment type="subcellular location">
    <subcellularLocation>
        <location evidence="1">Cell envelope</location>
    </subcellularLocation>
</comment>
<dbReference type="InterPro" id="IPR050553">
    <property type="entry name" value="Thioredoxin_ResA/DsbE_sf"/>
</dbReference>
<sequence length="219" mass="22616">MEAFISRITAEGPSAKRPPHIELEPALRSVIALLLATTLLLTGACDRRHDPARQDEAGTVPDVAAPGGGGAPAPAGTVDRSHKGEAAPEVTFEGPDAKPTSLAAFRGKPVLVNLWATWCAPCIQEMPTLDALAGEGTLKVVAVSQDLEGGKAAAPFLAKHGWKNLAAYADPKLGLSTGLNANLPTTVLYDAAGKELWRVQGAMEWTGADARALLGEAGA</sequence>
<evidence type="ECO:0000256" key="5">
    <source>
        <dbReference type="SAM" id="MobiDB-lite"/>
    </source>
</evidence>
<dbReference type="GO" id="GO:0030313">
    <property type="term" value="C:cell envelope"/>
    <property type="evidence" value="ECO:0007669"/>
    <property type="project" value="UniProtKB-SubCell"/>
</dbReference>
<evidence type="ECO:0000259" key="6">
    <source>
        <dbReference type="PROSITE" id="PS51352"/>
    </source>
</evidence>
<dbReference type="InterPro" id="IPR013740">
    <property type="entry name" value="Redoxin"/>
</dbReference>
<keyword evidence="2" id="KW-0201">Cytochrome c-type biogenesis</keyword>
<dbReference type="PANTHER" id="PTHR42852:SF6">
    <property type="entry name" value="THIOL:DISULFIDE INTERCHANGE PROTEIN DSBE"/>
    <property type="match status" value="1"/>
</dbReference>
<feature type="domain" description="Thioredoxin" evidence="6">
    <location>
        <begin position="81"/>
        <end position="219"/>
    </location>
</feature>
<dbReference type="EMBL" id="SDPT01000002">
    <property type="protein sequence ID" value="RXZ31300.1"/>
    <property type="molecule type" value="Genomic_DNA"/>
</dbReference>
<dbReference type="Proteomes" id="UP000292347">
    <property type="component" value="Unassembled WGS sequence"/>
</dbReference>
<dbReference type="GO" id="GO:0016491">
    <property type="term" value="F:oxidoreductase activity"/>
    <property type="evidence" value="ECO:0007669"/>
    <property type="project" value="InterPro"/>
</dbReference>
<dbReference type="PROSITE" id="PS51352">
    <property type="entry name" value="THIOREDOXIN_2"/>
    <property type="match status" value="1"/>
</dbReference>
<evidence type="ECO:0000256" key="2">
    <source>
        <dbReference type="ARBA" id="ARBA00022748"/>
    </source>
</evidence>
<evidence type="ECO:0000313" key="8">
    <source>
        <dbReference type="Proteomes" id="UP000292347"/>
    </source>
</evidence>
<keyword evidence="4" id="KW-0676">Redox-active center</keyword>
<feature type="region of interest" description="Disordered" evidence="5">
    <location>
        <begin position="49"/>
        <end position="98"/>
    </location>
</feature>
<dbReference type="CDD" id="cd02966">
    <property type="entry name" value="TlpA_like_family"/>
    <property type="match status" value="1"/>
</dbReference>
<proteinExistence type="predicted"/>
<keyword evidence="3" id="KW-1015">Disulfide bond</keyword>
<dbReference type="GO" id="GO:0017004">
    <property type="term" value="P:cytochrome complex assembly"/>
    <property type="evidence" value="ECO:0007669"/>
    <property type="project" value="UniProtKB-KW"/>
</dbReference>
<protein>
    <submittedName>
        <fullName evidence="7">TlpA family protein disulfide reductase</fullName>
    </submittedName>
</protein>
<dbReference type="PANTHER" id="PTHR42852">
    <property type="entry name" value="THIOL:DISULFIDE INTERCHANGE PROTEIN DSBE"/>
    <property type="match status" value="1"/>
</dbReference>
<keyword evidence="8" id="KW-1185">Reference proteome</keyword>
<dbReference type="InterPro" id="IPR036249">
    <property type="entry name" value="Thioredoxin-like_sf"/>
</dbReference>
<reference evidence="7 8" key="1">
    <citation type="submission" date="2019-01" db="EMBL/GenBank/DDBJ databases">
        <title>Sphingomonas mucosissima sp. nov. and Sphingomonas desiccabilis sp. nov., from biological soil crusts in the Colorado Plateau, USA.</title>
        <authorList>
            <person name="Zhu D."/>
        </authorList>
    </citation>
    <scope>NUCLEOTIDE SEQUENCE [LARGE SCALE GENOMIC DNA]</scope>
    <source>
        <strain evidence="7 8">CP1D</strain>
    </source>
</reference>
<evidence type="ECO:0000256" key="3">
    <source>
        <dbReference type="ARBA" id="ARBA00023157"/>
    </source>
</evidence>
<gene>
    <name evidence="7" type="ORF">EO081_08535</name>
</gene>
<dbReference type="Gene3D" id="3.40.30.10">
    <property type="entry name" value="Glutaredoxin"/>
    <property type="match status" value="1"/>
</dbReference>
<dbReference type="Pfam" id="PF08534">
    <property type="entry name" value="Redoxin"/>
    <property type="match status" value="1"/>
</dbReference>
<dbReference type="InterPro" id="IPR013766">
    <property type="entry name" value="Thioredoxin_domain"/>
</dbReference>
<evidence type="ECO:0000313" key="7">
    <source>
        <dbReference type="EMBL" id="RXZ31300.1"/>
    </source>
</evidence>
<comment type="caution">
    <text evidence="7">The sequence shown here is derived from an EMBL/GenBank/DDBJ whole genome shotgun (WGS) entry which is preliminary data.</text>
</comment>